<dbReference type="EMBL" id="LXMA01000016">
    <property type="protein sequence ID" value="OAT73068.1"/>
    <property type="molecule type" value="Genomic_DNA"/>
</dbReference>
<accession>A0A1B7KSL2</accession>
<proteinExistence type="predicted"/>
<evidence type="ECO:0000313" key="2">
    <source>
        <dbReference type="EMBL" id="OAT73068.1"/>
    </source>
</evidence>
<evidence type="ECO:0000313" key="3">
    <source>
        <dbReference type="Proteomes" id="UP000078290"/>
    </source>
</evidence>
<dbReference type="GO" id="GO:0004519">
    <property type="term" value="F:endonuclease activity"/>
    <property type="evidence" value="ECO:0007669"/>
    <property type="project" value="InterPro"/>
</dbReference>
<dbReference type="Proteomes" id="UP000078290">
    <property type="component" value="Unassembled WGS sequence"/>
</dbReference>
<dbReference type="InterPro" id="IPR002711">
    <property type="entry name" value="HNH"/>
</dbReference>
<sequence length="108" mass="12496">MPPTQYSYDPSLLNKSDIEVRVKLPSKKRIKYKVSYEQAVLMVEEGVAGIVHETLIHKLYDKQTFRQMILERDNYTCQYCGEYGDTIDHIIPKSKGGISSFKNCMMLV</sequence>
<dbReference type="AlphaFoldDB" id="A0A1B7KSL2"/>
<dbReference type="InterPro" id="IPR003615">
    <property type="entry name" value="HNH_nuc"/>
</dbReference>
<dbReference type="Gene3D" id="1.10.30.50">
    <property type="match status" value="1"/>
</dbReference>
<feature type="domain" description="HNH nuclease" evidence="1">
    <location>
        <begin position="64"/>
        <end position="107"/>
    </location>
</feature>
<dbReference type="Pfam" id="PF01844">
    <property type="entry name" value="HNH"/>
    <property type="match status" value="1"/>
</dbReference>
<dbReference type="InterPro" id="IPR052892">
    <property type="entry name" value="NA-targeting_endonuclease"/>
</dbReference>
<organism evidence="2 3">
    <name type="scientific">Parageobacillus thermoglucosidasius</name>
    <name type="common">Geobacillus thermoglucosidasius</name>
    <dbReference type="NCBI Taxonomy" id="1426"/>
    <lineage>
        <taxon>Bacteria</taxon>
        <taxon>Bacillati</taxon>
        <taxon>Bacillota</taxon>
        <taxon>Bacilli</taxon>
        <taxon>Bacillales</taxon>
        <taxon>Anoxybacillaceae</taxon>
        <taxon>Parageobacillus</taxon>
    </lineage>
</organism>
<gene>
    <name evidence="2" type="ORF">A7K69_19065</name>
</gene>
<dbReference type="GO" id="GO:0003676">
    <property type="term" value="F:nucleic acid binding"/>
    <property type="evidence" value="ECO:0007669"/>
    <property type="project" value="InterPro"/>
</dbReference>
<name>A0A1B7KSL2_PARTM</name>
<dbReference type="CDD" id="cd00085">
    <property type="entry name" value="HNHc"/>
    <property type="match status" value="1"/>
</dbReference>
<protein>
    <recommendedName>
        <fullName evidence="1">HNH nuclease domain-containing protein</fullName>
    </recommendedName>
</protein>
<dbReference type="GO" id="GO:0008270">
    <property type="term" value="F:zinc ion binding"/>
    <property type="evidence" value="ECO:0007669"/>
    <property type="project" value="InterPro"/>
</dbReference>
<comment type="caution">
    <text evidence="2">The sequence shown here is derived from an EMBL/GenBank/DDBJ whole genome shotgun (WGS) entry which is preliminary data.</text>
</comment>
<dbReference type="PANTHER" id="PTHR33877:SF2">
    <property type="entry name" value="OS07G0170200 PROTEIN"/>
    <property type="match status" value="1"/>
</dbReference>
<dbReference type="RefSeq" id="WP_064551429.1">
    <property type="nucleotide sequence ID" value="NZ_LXMA01000016.1"/>
</dbReference>
<reference evidence="3" key="1">
    <citation type="submission" date="2016-05" db="EMBL/GenBank/DDBJ databases">
        <authorList>
            <person name="Wang W."/>
            <person name="Zhu L."/>
        </authorList>
    </citation>
    <scope>NUCLEOTIDE SEQUENCE [LARGE SCALE GENOMIC DNA]</scope>
    <source>
        <strain evidence="3">W-2</strain>
    </source>
</reference>
<dbReference type="PANTHER" id="PTHR33877">
    <property type="entry name" value="SLL1193 PROTEIN"/>
    <property type="match status" value="1"/>
</dbReference>
<evidence type="ECO:0000259" key="1">
    <source>
        <dbReference type="SMART" id="SM00507"/>
    </source>
</evidence>
<dbReference type="SMART" id="SM00507">
    <property type="entry name" value="HNHc"/>
    <property type="match status" value="1"/>
</dbReference>
<dbReference type="OrthoDB" id="9802901at2"/>